<accession>A0AAD8N2N4</accession>
<sequence length="120" mass="13582">MVCYYIYYNASVVFVFSGYLSGSKSSIENGHSRAVQDNIPWPRGSFASAGGDKKVTEFRRIDVTEHETSSKTVREIDCGNLCLIVAEINWKSKREFKPYDNNQGDTVNLPKGIYEEVDDQ</sequence>
<evidence type="ECO:0000313" key="3">
    <source>
        <dbReference type="Proteomes" id="UP001237642"/>
    </source>
</evidence>
<evidence type="ECO:0000256" key="1">
    <source>
        <dbReference type="SAM" id="MobiDB-lite"/>
    </source>
</evidence>
<reference evidence="2" key="1">
    <citation type="submission" date="2023-02" db="EMBL/GenBank/DDBJ databases">
        <title>Genome of toxic invasive species Heracleum sosnowskyi carries increased number of genes despite the absence of recent whole-genome duplications.</title>
        <authorList>
            <person name="Schelkunov M."/>
            <person name="Shtratnikova V."/>
            <person name="Makarenko M."/>
            <person name="Klepikova A."/>
            <person name="Omelchenko D."/>
            <person name="Novikova G."/>
            <person name="Obukhova E."/>
            <person name="Bogdanov V."/>
            <person name="Penin A."/>
            <person name="Logacheva M."/>
        </authorList>
    </citation>
    <scope>NUCLEOTIDE SEQUENCE</scope>
    <source>
        <strain evidence="2">Hsosn_3</strain>
        <tissue evidence="2">Leaf</tissue>
    </source>
</reference>
<dbReference type="EMBL" id="JAUIZM010000003">
    <property type="protein sequence ID" value="KAK1394339.1"/>
    <property type="molecule type" value="Genomic_DNA"/>
</dbReference>
<protein>
    <submittedName>
        <fullName evidence="2">Uncharacterized protein</fullName>
    </submittedName>
</protein>
<organism evidence="2 3">
    <name type="scientific">Heracleum sosnowskyi</name>
    <dbReference type="NCBI Taxonomy" id="360622"/>
    <lineage>
        <taxon>Eukaryota</taxon>
        <taxon>Viridiplantae</taxon>
        <taxon>Streptophyta</taxon>
        <taxon>Embryophyta</taxon>
        <taxon>Tracheophyta</taxon>
        <taxon>Spermatophyta</taxon>
        <taxon>Magnoliopsida</taxon>
        <taxon>eudicotyledons</taxon>
        <taxon>Gunneridae</taxon>
        <taxon>Pentapetalae</taxon>
        <taxon>asterids</taxon>
        <taxon>campanulids</taxon>
        <taxon>Apiales</taxon>
        <taxon>Apiaceae</taxon>
        <taxon>Apioideae</taxon>
        <taxon>apioid superclade</taxon>
        <taxon>Tordylieae</taxon>
        <taxon>Tordyliinae</taxon>
        <taxon>Heracleum</taxon>
    </lineage>
</organism>
<gene>
    <name evidence="2" type="ORF">POM88_013395</name>
</gene>
<proteinExistence type="predicted"/>
<dbReference type="AlphaFoldDB" id="A0AAD8N2N4"/>
<name>A0AAD8N2N4_9APIA</name>
<keyword evidence="3" id="KW-1185">Reference proteome</keyword>
<comment type="caution">
    <text evidence="2">The sequence shown here is derived from an EMBL/GenBank/DDBJ whole genome shotgun (WGS) entry which is preliminary data.</text>
</comment>
<reference evidence="2" key="2">
    <citation type="submission" date="2023-05" db="EMBL/GenBank/DDBJ databases">
        <authorList>
            <person name="Schelkunov M.I."/>
        </authorList>
    </citation>
    <scope>NUCLEOTIDE SEQUENCE</scope>
    <source>
        <strain evidence="2">Hsosn_3</strain>
        <tissue evidence="2">Leaf</tissue>
    </source>
</reference>
<feature type="region of interest" description="Disordered" evidence="1">
    <location>
        <begin position="101"/>
        <end position="120"/>
    </location>
</feature>
<evidence type="ECO:0000313" key="2">
    <source>
        <dbReference type="EMBL" id="KAK1394339.1"/>
    </source>
</evidence>
<dbReference type="Proteomes" id="UP001237642">
    <property type="component" value="Unassembled WGS sequence"/>
</dbReference>